<feature type="transmembrane region" description="Helical" evidence="6">
    <location>
        <begin position="158"/>
        <end position="178"/>
    </location>
</feature>
<evidence type="ECO:0000313" key="9">
    <source>
        <dbReference type="Proteomes" id="UP000186351"/>
    </source>
</evidence>
<proteinExistence type="predicted"/>
<sequence length="389" mass="40710">MNKRGLFALALGTFALGITEYLTMGILGMLAADMDVSISGAGAFISAYAGGVCVGAPALLFARKMALKKLMLLLAAVIMVGNLLAAVAPGFWTFCAARFISGLPHGAYFGVGAIVARKLASPSKAASAVAIMIGGMTVATLVGVPAGTLISNVASWRLAYVVVGLSAAATFMAIRYWVPAVPGLEDMGFKGQFRFMRTLPPWLIFGGVLLGQIGIYSWYSFIDPQLTIVAGFSRDSMSWLMVLAGFGMFAGNLVAGRLGDRFKPAAVAASVQASAIPVLVLFFYLGHYKLAAVLLMVLGTAALFGSGSPLQSDIVGYARGGEMLGAACIQIAYNAGNAIAAWFGGKVINYTDSYMAPAVVGLPLVAVGALMLMYLYYHYERRNGVPQAR</sequence>
<feature type="transmembrane region" description="Helical" evidence="6">
    <location>
        <begin position="98"/>
        <end position="116"/>
    </location>
</feature>
<gene>
    <name evidence="8" type="ORF">A4V02_02755</name>
</gene>
<evidence type="ECO:0000259" key="7">
    <source>
        <dbReference type="PROSITE" id="PS50850"/>
    </source>
</evidence>
<keyword evidence="4 6" id="KW-1133">Transmembrane helix</keyword>
<dbReference type="AlphaFoldDB" id="A0A1B1S7H7"/>
<dbReference type="GO" id="GO:0022857">
    <property type="term" value="F:transmembrane transporter activity"/>
    <property type="evidence" value="ECO:0007669"/>
    <property type="project" value="InterPro"/>
</dbReference>
<dbReference type="InterPro" id="IPR020846">
    <property type="entry name" value="MFS_dom"/>
</dbReference>
<name>A0A1B1S7H7_9BACT</name>
<dbReference type="InterPro" id="IPR036259">
    <property type="entry name" value="MFS_trans_sf"/>
</dbReference>
<keyword evidence="3 6" id="KW-0812">Transmembrane</keyword>
<dbReference type="Pfam" id="PF07690">
    <property type="entry name" value="MFS_1"/>
    <property type="match status" value="1"/>
</dbReference>
<accession>A0A1Z2XE87</accession>
<evidence type="ECO:0000256" key="3">
    <source>
        <dbReference type="ARBA" id="ARBA00022692"/>
    </source>
</evidence>
<feature type="transmembrane region" description="Helical" evidence="6">
    <location>
        <begin position="239"/>
        <end position="258"/>
    </location>
</feature>
<dbReference type="SUPFAM" id="SSF103473">
    <property type="entry name" value="MFS general substrate transporter"/>
    <property type="match status" value="1"/>
</dbReference>
<feature type="transmembrane region" description="Helical" evidence="6">
    <location>
        <begin position="291"/>
        <end position="311"/>
    </location>
</feature>
<feature type="domain" description="Major facilitator superfamily (MFS) profile" evidence="7">
    <location>
        <begin position="5"/>
        <end position="383"/>
    </location>
</feature>
<feature type="transmembrane region" description="Helical" evidence="6">
    <location>
        <begin position="355"/>
        <end position="377"/>
    </location>
</feature>
<keyword evidence="5 6" id="KW-0472">Membrane</keyword>
<evidence type="ECO:0000256" key="2">
    <source>
        <dbReference type="ARBA" id="ARBA00022475"/>
    </source>
</evidence>
<protein>
    <submittedName>
        <fullName evidence="8">MFS transporter</fullName>
    </submittedName>
</protein>
<dbReference type="KEGG" id="pary:A4V02_02755"/>
<dbReference type="PANTHER" id="PTHR43124:SF6">
    <property type="entry name" value="TRANSPORTER ARAJ-RELATED"/>
    <property type="match status" value="1"/>
</dbReference>
<feature type="transmembrane region" description="Helical" evidence="6">
    <location>
        <begin position="199"/>
        <end position="219"/>
    </location>
</feature>
<dbReference type="PROSITE" id="PS50850">
    <property type="entry name" value="MFS"/>
    <property type="match status" value="1"/>
</dbReference>
<feature type="transmembrane region" description="Helical" evidence="6">
    <location>
        <begin position="41"/>
        <end position="60"/>
    </location>
</feature>
<organism evidence="8 9">
    <name type="scientific">Muribaculum intestinale</name>
    <dbReference type="NCBI Taxonomy" id="1796646"/>
    <lineage>
        <taxon>Bacteria</taxon>
        <taxon>Pseudomonadati</taxon>
        <taxon>Bacteroidota</taxon>
        <taxon>Bacteroidia</taxon>
        <taxon>Bacteroidales</taxon>
        <taxon>Muribaculaceae</taxon>
        <taxon>Muribaculum</taxon>
    </lineage>
</organism>
<dbReference type="EMBL" id="CP015402">
    <property type="protein sequence ID" value="ANU62748.1"/>
    <property type="molecule type" value="Genomic_DNA"/>
</dbReference>
<accession>A0A1B1S7H7</accession>
<feature type="transmembrane region" description="Helical" evidence="6">
    <location>
        <begin position="323"/>
        <end position="343"/>
    </location>
</feature>
<evidence type="ECO:0000313" key="8">
    <source>
        <dbReference type="EMBL" id="ANU62748.1"/>
    </source>
</evidence>
<reference evidence="9" key="1">
    <citation type="submission" date="2016-04" db="EMBL/GenBank/DDBJ databases">
        <title>Complete Genome Sequences of Twelve Strains of a Stable Defined Moderately Diverse Mouse Microbiota 2 (sDMDMm2).</title>
        <authorList>
            <person name="Uchimura Y."/>
            <person name="Wyss M."/>
            <person name="Brugiroux S."/>
            <person name="Limenitakis J.P."/>
            <person name="Stecher B."/>
            <person name="McCoy K.D."/>
            <person name="Macpherson A.J."/>
        </authorList>
    </citation>
    <scope>NUCLEOTIDE SEQUENCE [LARGE SCALE GENOMIC DNA]</scope>
    <source>
        <strain evidence="9">YL27</strain>
    </source>
</reference>
<feature type="transmembrane region" description="Helical" evidence="6">
    <location>
        <begin position="128"/>
        <end position="146"/>
    </location>
</feature>
<evidence type="ECO:0000256" key="1">
    <source>
        <dbReference type="ARBA" id="ARBA00004651"/>
    </source>
</evidence>
<dbReference type="OrthoDB" id="9788453at2"/>
<dbReference type="STRING" id="1796646.A4V02_02755"/>
<dbReference type="PANTHER" id="PTHR43124">
    <property type="entry name" value="PURINE EFFLUX PUMP PBUE"/>
    <property type="match status" value="1"/>
</dbReference>
<comment type="subcellular location">
    <subcellularLocation>
        <location evidence="1">Cell membrane</location>
        <topology evidence="1">Multi-pass membrane protein</topology>
    </subcellularLocation>
</comment>
<evidence type="ECO:0000256" key="6">
    <source>
        <dbReference type="SAM" id="Phobius"/>
    </source>
</evidence>
<keyword evidence="2" id="KW-1003">Cell membrane</keyword>
<feature type="transmembrane region" description="Helical" evidence="6">
    <location>
        <begin position="265"/>
        <end position="285"/>
    </location>
</feature>
<dbReference type="Proteomes" id="UP000186351">
    <property type="component" value="Chromosome"/>
</dbReference>
<dbReference type="GO" id="GO:0005886">
    <property type="term" value="C:plasma membrane"/>
    <property type="evidence" value="ECO:0007669"/>
    <property type="project" value="UniProtKB-SubCell"/>
</dbReference>
<dbReference type="CDD" id="cd17324">
    <property type="entry name" value="MFS_NepI_like"/>
    <property type="match status" value="1"/>
</dbReference>
<dbReference type="GeneID" id="65535762"/>
<dbReference type="Gene3D" id="1.20.1250.20">
    <property type="entry name" value="MFS general substrate transporter like domains"/>
    <property type="match status" value="2"/>
</dbReference>
<keyword evidence="9" id="KW-1185">Reference proteome</keyword>
<feature type="transmembrane region" description="Helical" evidence="6">
    <location>
        <begin position="72"/>
        <end position="92"/>
    </location>
</feature>
<dbReference type="InterPro" id="IPR011701">
    <property type="entry name" value="MFS"/>
</dbReference>
<dbReference type="InterPro" id="IPR050189">
    <property type="entry name" value="MFS_Efflux_Transporters"/>
</dbReference>
<evidence type="ECO:0000256" key="5">
    <source>
        <dbReference type="ARBA" id="ARBA00023136"/>
    </source>
</evidence>
<dbReference type="RefSeq" id="WP_068960126.1">
    <property type="nucleotide sequence ID" value="NZ_CAJTAP010000002.1"/>
</dbReference>
<evidence type="ECO:0000256" key="4">
    <source>
        <dbReference type="ARBA" id="ARBA00022989"/>
    </source>
</evidence>